<feature type="transmembrane region" description="Helical" evidence="1">
    <location>
        <begin position="43"/>
        <end position="66"/>
    </location>
</feature>
<comment type="caution">
    <text evidence="2">The sequence shown here is derived from an EMBL/GenBank/DDBJ whole genome shotgun (WGS) entry which is preliminary data.</text>
</comment>
<accession>A0A9P8Y411</accession>
<evidence type="ECO:0000313" key="2">
    <source>
        <dbReference type="EMBL" id="KAH7028955.1"/>
    </source>
</evidence>
<dbReference type="GeneID" id="70177689"/>
<keyword evidence="1" id="KW-0472">Membrane</keyword>
<organism evidence="2 3">
    <name type="scientific">Microdochium trichocladiopsis</name>
    <dbReference type="NCBI Taxonomy" id="1682393"/>
    <lineage>
        <taxon>Eukaryota</taxon>
        <taxon>Fungi</taxon>
        <taxon>Dikarya</taxon>
        <taxon>Ascomycota</taxon>
        <taxon>Pezizomycotina</taxon>
        <taxon>Sordariomycetes</taxon>
        <taxon>Xylariomycetidae</taxon>
        <taxon>Xylariales</taxon>
        <taxon>Microdochiaceae</taxon>
        <taxon>Microdochium</taxon>
    </lineage>
</organism>
<dbReference type="AlphaFoldDB" id="A0A9P8Y411"/>
<reference evidence="2" key="1">
    <citation type="journal article" date="2021" name="Nat. Commun.">
        <title>Genetic determinants of endophytism in the Arabidopsis root mycobiome.</title>
        <authorList>
            <person name="Mesny F."/>
            <person name="Miyauchi S."/>
            <person name="Thiergart T."/>
            <person name="Pickel B."/>
            <person name="Atanasova L."/>
            <person name="Karlsson M."/>
            <person name="Huettel B."/>
            <person name="Barry K.W."/>
            <person name="Haridas S."/>
            <person name="Chen C."/>
            <person name="Bauer D."/>
            <person name="Andreopoulos W."/>
            <person name="Pangilinan J."/>
            <person name="LaButti K."/>
            <person name="Riley R."/>
            <person name="Lipzen A."/>
            <person name="Clum A."/>
            <person name="Drula E."/>
            <person name="Henrissat B."/>
            <person name="Kohler A."/>
            <person name="Grigoriev I.V."/>
            <person name="Martin F.M."/>
            <person name="Hacquard S."/>
        </authorList>
    </citation>
    <scope>NUCLEOTIDE SEQUENCE</scope>
    <source>
        <strain evidence="2">MPI-CAGE-CH-0230</strain>
    </source>
</reference>
<keyword evidence="3" id="KW-1185">Reference proteome</keyword>
<name>A0A9P8Y411_9PEZI</name>
<evidence type="ECO:0000256" key="1">
    <source>
        <dbReference type="SAM" id="Phobius"/>
    </source>
</evidence>
<keyword evidence="1" id="KW-0812">Transmembrane</keyword>
<keyword evidence="1" id="KW-1133">Transmembrane helix</keyword>
<sequence>MLPLRRIATERSGPGPAGWQVGRCNHNHLEFAPLLPAQHLDITLLRCAALILFAAIVATCLLKVALGLCSCFNRLTIFENVFQSQCIVGEDGSGLARLEPAPSRHTCHESATLCRYQAPITTAKYSKCEPAAARCIVAAVVTEQGTPRARIFVLGGLDHASSIGGLVEAS</sequence>
<gene>
    <name evidence="2" type="ORF">B0I36DRAFT_127118</name>
</gene>
<dbReference type="Proteomes" id="UP000756346">
    <property type="component" value="Unassembled WGS sequence"/>
</dbReference>
<dbReference type="EMBL" id="JAGTJQ010000006">
    <property type="protein sequence ID" value="KAH7028955.1"/>
    <property type="molecule type" value="Genomic_DNA"/>
</dbReference>
<proteinExistence type="predicted"/>
<dbReference type="RefSeq" id="XP_046011243.1">
    <property type="nucleotide sequence ID" value="XM_046148143.1"/>
</dbReference>
<evidence type="ECO:0000313" key="3">
    <source>
        <dbReference type="Proteomes" id="UP000756346"/>
    </source>
</evidence>
<protein>
    <submittedName>
        <fullName evidence="2">Uncharacterized protein</fullName>
    </submittedName>
</protein>